<protein>
    <submittedName>
        <fullName evidence="2">Uncharacterized protein</fullName>
    </submittedName>
</protein>
<dbReference type="OMA" id="QLKRPKY"/>
<reference evidence="2 3" key="1">
    <citation type="submission" date="2016-10" db="EMBL/GenBank/DDBJ databases">
        <title>Genome sequence of the basidiomycete white-rot fungus Trametes pubescens.</title>
        <authorList>
            <person name="Makela M.R."/>
            <person name="Granchi Z."/>
            <person name="Peng M."/>
            <person name="De Vries R.P."/>
            <person name="Grigoriev I."/>
            <person name="Riley R."/>
            <person name="Hilden K."/>
        </authorList>
    </citation>
    <scope>NUCLEOTIDE SEQUENCE [LARGE SCALE GENOMIC DNA]</scope>
    <source>
        <strain evidence="2 3">FBCC735</strain>
    </source>
</reference>
<feature type="compositionally biased region" description="Basic residues" evidence="1">
    <location>
        <begin position="380"/>
        <end position="389"/>
    </location>
</feature>
<sequence length="450" mass="49640">MAPLRARTSKPVSSPRPLERTATLDATKLPPPPKYTYVGRVAVQLKRPKYSIFNEYRRSPLTRYIKRPPLDSARVKRRVQLAGSDTPKATPRKDDHISTEEKDIIEDLGKHKTALAYPNNNPTGHREDVQMACKDVASSPATLSRRDPGVVKLRKPGDDVIERPRPPDFKPCNERRISRTALKSKSIQPWLTKSLKGPSMDEELHSSIERIRQHYWKPHTHRLPRLHHVRVRVGRGTTPVPLQRHPIPRHPEYVIPPALLSSAPAASDSTTTEASPTQGTPADALRLFHETLVKDSEVPEHIRKRIKTARTELHKQPIFDARAKYRMLQDAAEKVGWAAVGCGAQAKHRTCGHRQCRPGYEFRGPSRNRASKSSGDASSRHKHKHRSKSVHAGGGQPVFSVATAPPSKTAVSGSGGDGSAGKSVGGGNELDLALAVSVLENSSSLDSADK</sequence>
<feature type="compositionally biased region" description="Basic and acidic residues" evidence="1">
    <location>
        <begin position="144"/>
        <end position="173"/>
    </location>
</feature>
<accession>A0A1M2V7J8</accession>
<organism evidence="2 3">
    <name type="scientific">Trametes pubescens</name>
    <name type="common">White-rot fungus</name>
    <dbReference type="NCBI Taxonomy" id="154538"/>
    <lineage>
        <taxon>Eukaryota</taxon>
        <taxon>Fungi</taxon>
        <taxon>Dikarya</taxon>
        <taxon>Basidiomycota</taxon>
        <taxon>Agaricomycotina</taxon>
        <taxon>Agaricomycetes</taxon>
        <taxon>Polyporales</taxon>
        <taxon>Polyporaceae</taxon>
        <taxon>Trametes</taxon>
    </lineage>
</organism>
<name>A0A1M2V7J8_TRAPU</name>
<dbReference type="EMBL" id="MNAD01001604">
    <property type="protein sequence ID" value="OJT03579.1"/>
    <property type="molecule type" value="Genomic_DNA"/>
</dbReference>
<evidence type="ECO:0000256" key="1">
    <source>
        <dbReference type="SAM" id="MobiDB-lite"/>
    </source>
</evidence>
<dbReference type="OrthoDB" id="10494780at2759"/>
<evidence type="ECO:0000313" key="3">
    <source>
        <dbReference type="Proteomes" id="UP000184267"/>
    </source>
</evidence>
<proteinExistence type="predicted"/>
<evidence type="ECO:0000313" key="2">
    <source>
        <dbReference type="EMBL" id="OJT03579.1"/>
    </source>
</evidence>
<dbReference type="AlphaFoldDB" id="A0A1M2V7J8"/>
<keyword evidence="3" id="KW-1185">Reference proteome</keyword>
<feature type="compositionally biased region" description="Gly residues" evidence="1">
    <location>
        <begin position="413"/>
        <end position="427"/>
    </location>
</feature>
<feature type="region of interest" description="Disordered" evidence="1">
    <location>
        <begin position="348"/>
        <end position="427"/>
    </location>
</feature>
<comment type="caution">
    <text evidence="2">The sequence shown here is derived from an EMBL/GenBank/DDBJ whole genome shotgun (WGS) entry which is preliminary data.</text>
</comment>
<dbReference type="Proteomes" id="UP000184267">
    <property type="component" value="Unassembled WGS sequence"/>
</dbReference>
<feature type="region of interest" description="Disordered" evidence="1">
    <location>
        <begin position="137"/>
        <end position="173"/>
    </location>
</feature>
<feature type="region of interest" description="Disordered" evidence="1">
    <location>
        <begin position="1"/>
        <end position="33"/>
    </location>
</feature>
<gene>
    <name evidence="2" type="ORF">TRAPUB_5755</name>
</gene>